<organism evidence="1 2">
    <name type="scientific">Pseudomonas moorei</name>
    <dbReference type="NCBI Taxonomy" id="395599"/>
    <lineage>
        <taxon>Bacteria</taxon>
        <taxon>Pseudomonadati</taxon>
        <taxon>Pseudomonadota</taxon>
        <taxon>Gammaproteobacteria</taxon>
        <taxon>Pseudomonadales</taxon>
        <taxon>Pseudomonadaceae</taxon>
        <taxon>Pseudomonas</taxon>
    </lineage>
</organism>
<dbReference type="EMBL" id="FNKJ01000003">
    <property type="protein sequence ID" value="SDR07446.1"/>
    <property type="molecule type" value="Genomic_DNA"/>
</dbReference>
<dbReference type="OrthoDB" id="7023633at2"/>
<name>A0A1H1G3N7_9PSED</name>
<accession>A0A1H1G3N7</accession>
<reference evidence="2" key="1">
    <citation type="submission" date="2016-10" db="EMBL/GenBank/DDBJ databases">
        <authorList>
            <person name="Varghese N."/>
            <person name="Submissions S."/>
        </authorList>
    </citation>
    <scope>NUCLEOTIDE SEQUENCE [LARGE SCALE GENOMIC DNA]</scope>
    <source>
        <strain evidence="2">BS3775</strain>
    </source>
</reference>
<dbReference type="RefSeq" id="WP_090323069.1">
    <property type="nucleotide sequence ID" value="NZ_FNKJ01000003.1"/>
</dbReference>
<dbReference type="AlphaFoldDB" id="A0A1H1G3N7"/>
<dbReference type="Proteomes" id="UP000199570">
    <property type="component" value="Unassembled WGS sequence"/>
</dbReference>
<evidence type="ECO:0000313" key="1">
    <source>
        <dbReference type="EMBL" id="SDR07446.1"/>
    </source>
</evidence>
<evidence type="ECO:0000313" key="2">
    <source>
        <dbReference type="Proteomes" id="UP000199570"/>
    </source>
</evidence>
<keyword evidence="2" id="KW-1185">Reference proteome</keyword>
<gene>
    <name evidence="1" type="ORF">SAMN04490195_3056</name>
</gene>
<protein>
    <submittedName>
        <fullName evidence="1">Uncharacterized protein</fullName>
    </submittedName>
</protein>
<proteinExistence type="predicted"/>
<sequence length="68" mass="7461">MFTLDLHVTSMADIKATPRTPCTLFSVDPEATAETLTGCWIRSIRVSRAPRSRESQNGRGGIAPPLFK</sequence>